<dbReference type="InterPro" id="IPR025187">
    <property type="entry name" value="DUF4112"/>
</dbReference>
<dbReference type="AlphaFoldDB" id="A0A0G2HVW1"/>
<evidence type="ECO:0000313" key="3">
    <source>
        <dbReference type="EMBL" id="KKY38868.1"/>
    </source>
</evidence>
<sequence>MTSKIAVWAAKQAAGDTLNNFAKNFDSEDPFYYHDSHQAQGELSEKKKKKGRKFKNYKNGLMGSKMYQAPGVSAHDNNILASVRRRSWHLDMSLFHWCGFRFGWSVIIGLVPVLGDIIDCLLAYWIIRKADKIEGGLPSRLKNRMYLNVAADFAIGLVPLLGDIADALYKANSRNTWLLEDYLVKKAAAEQNPQSRHTDDPEQGLAAPRPPKPTKTMKGTRR</sequence>
<keyword evidence="4" id="KW-1185">Reference proteome</keyword>
<dbReference type="Proteomes" id="UP000034680">
    <property type="component" value="Unassembled WGS sequence"/>
</dbReference>
<keyword evidence="2" id="KW-0812">Transmembrane</keyword>
<dbReference type="STRING" id="1214573.A0A0G2HVW1"/>
<accession>A0A0G2HVW1</accession>
<dbReference type="Pfam" id="PF13430">
    <property type="entry name" value="DUF4112"/>
    <property type="match status" value="1"/>
</dbReference>
<feature type="region of interest" description="Disordered" evidence="1">
    <location>
        <begin position="189"/>
        <end position="222"/>
    </location>
</feature>
<feature type="transmembrane region" description="Helical" evidence="2">
    <location>
        <begin position="102"/>
        <end position="127"/>
    </location>
</feature>
<comment type="caution">
    <text evidence="3">The sequence shown here is derived from an EMBL/GenBank/DDBJ whole genome shotgun (WGS) entry which is preliminary data.</text>
</comment>
<reference evidence="3 4" key="2">
    <citation type="submission" date="2015-05" db="EMBL/GenBank/DDBJ databases">
        <authorList>
            <person name="Morales-Cruz A."/>
            <person name="Amrine K.C."/>
            <person name="Cantu D."/>
        </authorList>
    </citation>
    <scope>NUCLEOTIDE SEQUENCE [LARGE SCALE GENOMIC DNA]</scope>
    <source>
        <strain evidence="3">DA912</strain>
    </source>
</reference>
<reference evidence="3 4" key="1">
    <citation type="submission" date="2015-05" db="EMBL/GenBank/DDBJ databases">
        <title>Distinctive expansion of gene families associated with plant cell wall degradation and secondary metabolism in the genomes of grapevine trunk pathogens.</title>
        <authorList>
            <person name="Lawrence D.P."/>
            <person name="Travadon R."/>
            <person name="Rolshausen P.E."/>
            <person name="Baumgartner K."/>
        </authorList>
    </citation>
    <scope>NUCLEOTIDE SEQUENCE [LARGE SCALE GENOMIC DNA]</scope>
    <source>
        <strain evidence="3">DA912</strain>
    </source>
</reference>
<keyword evidence="2" id="KW-1133">Transmembrane helix</keyword>
<evidence type="ECO:0000313" key="4">
    <source>
        <dbReference type="Proteomes" id="UP000034680"/>
    </source>
</evidence>
<dbReference type="OrthoDB" id="2103474at2759"/>
<dbReference type="PANTHER" id="PTHR35519:SF2">
    <property type="entry name" value="PH DOMAIN PROTEIN"/>
    <property type="match status" value="1"/>
</dbReference>
<organism evidence="3 4">
    <name type="scientific">Diaporthe ampelina</name>
    <dbReference type="NCBI Taxonomy" id="1214573"/>
    <lineage>
        <taxon>Eukaryota</taxon>
        <taxon>Fungi</taxon>
        <taxon>Dikarya</taxon>
        <taxon>Ascomycota</taxon>
        <taxon>Pezizomycotina</taxon>
        <taxon>Sordariomycetes</taxon>
        <taxon>Sordariomycetidae</taxon>
        <taxon>Diaporthales</taxon>
        <taxon>Diaporthaceae</taxon>
        <taxon>Diaporthe</taxon>
    </lineage>
</organism>
<gene>
    <name evidence="3" type="ORF">UCDDA912_g01129</name>
</gene>
<dbReference type="EMBL" id="LCUC01000045">
    <property type="protein sequence ID" value="KKY38868.1"/>
    <property type="molecule type" value="Genomic_DNA"/>
</dbReference>
<name>A0A0G2HVW1_9PEZI</name>
<keyword evidence="2" id="KW-0472">Membrane</keyword>
<dbReference type="PANTHER" id="PTHR35519">
    <property type="entry name" value="MEMBRANE PROTEINS"/>
    <property type="match status" value="1"/>
</dbReference>
<evidence type="ECO:0000256" key="2">
    <source>
        <dbReference type="SAM" id="Phobius"/>
    </source>
</evidence>
<evidence type="ECO:0000256" key="1">
    <source>
        <dbReference type="SAM" id="MobiDB-lite"/>
    </source>
</evidence>
<proteinExistence type="predicted"/>
<protein>
    <submittedName>
        <fullName evidence="3">Putative ph domain-containing protein</fullName>
    </submittedName>
</protein>